<evidence type="ECO:0000256" key="5">
    <source>
        <dbReference type="ARBA" id="ARBA00022692"/>
    </source>
</evidence>
<evidence type="ECO:0000313" key="17">
    <source>
        <dbReference type="EMBL" id="GFR00450.1"/>
    </source>
</evidence>
<dbReference type="GO" id="GO:0098703">
    <property type="term" value="P:calcium ion import across plasma membrane"/>
    <property type="evidence" value="ECO:0007669"/>
    <property type="project" value="TreeGrafter"/>
</dbReference>
<dbReference type="InterPro" id="IPR005821">
    <property type="entry name" value="Ion_trans_dom"/>
</dbReference>
<dbReference type="GO" id="GO:0005891">
    <property type="term" value="C:voltage-gated calcium channel complex"/>
    <property type="evidence" value="ECO:0007669"/>
    <property type="project" value="InterPro"/>
</dbReference>
<comment type="subcellular location">
    <subcellularLocation>
        <location evidence="1">Membrane</location>
        <topology evidence="1">Multi-pass membrane protein</topology>
    </subcellularLocation>
</comment>
<dbReference type="SUPFAM" id="SSF81324">
    <property type="entry name" value="Voltage-gated potassium channels"/>
    <property type="match status" value="1"/>
</dbReference>
<gene>
    <name evidence="17" type="ORF">TNCT_272271</name>
</gene>
<organism evidence="17 18">
    <name type="scientific">Trichonephila clavata</name>
    <name type="common">Joro spider</name>
    <name type="synonym">Nephila clavata</name>
    <dbReference type="NCBI Taxonomy" id="2740835"/>
    <lineage>
        <taxon>Eukaryota</taxon>
        <taxon>Metazoa</taxon>
        <taxon>Ecdysozoa</taxon>
        <taxon>Arthropoda</taxon>
        <taxon>Chelicerata</taxon>
        <taxon>Arachnida</taxon>
        <taxon>Araneae</taxon>
        <taxon>Araneomorphae</taxon>
        <taxon>Entelegynae</taxon>
        <taxon>Araneoidea</taxon>
        <taxon>Nephilidae</taxon>
        <taxon>Trichonephila</taxon>
    </lineage>
</organism>
<dbReference type="EMBL" id="BMAO01015249">
    <property type="protein sequence ID" value="GFR00450.1"/>
    <property type="molecule type" value="Genomic_DNA"/>
</dbReference>
<comment type="caution">
    <text evidence="17">The sequence shown here is derived from an EMBL/GenBank/DDBJ whole genome shotgun (WGS) entry which is preliminary data.</text>
</comment>
<evidence type="ECO:0000256" key="6">
    <source>
        <dbReference type="ARBA" id="ARBA00022737"/>
    </source>
</evidence>
<dbReference type="OrthoDB" id="6436024at2759"/>
<dbReference type="Pfam" id="PF00520">
    <property type="entry name" value="Ion_trans"/>
    <property type="match status" value="1"/>
</dbReference>
<sequence>MESRSDQDFVTGPHPLLQHSLSASSSSHQAPPQSRYLINRRHPLAISNISIPTAGSSSNLLEDPLWSSSPTIHHLSVPPSSSSSSSCSVGSPLTRRKRPKPIMIKQAHVGSDLDVDSSASSKPLSSAWKQALGAATTVVPTAEAGATMPPAVAPVPVVKERKRTQRKGPKVLERPSKALFCLTLENPLRRLCISIVEWKPFEYLILLTIFCNCVALAIYTPHACMDSNRLNHYLEKTEYLFLVIFMIECIMKIIAYGFLFHPGAYLRSGWNFLDFVIVIIGIISTALSALMKEVLM</sequence>
<dbReference type="PRINTS" id="PR01630">
    <property type="entry name" value="LVDCCALPHA1"/>
</dbReference>
<dbReference type="InterPro" id="IPR005446">
    <property type="entry name" value="VDCC_L_a1su"/>
</dbReference>
<evidence type="ECO:0000259" key="16">
    <source>
        <dbReference type="Pfam" id="PF00520"/>
    </source>
</evidence>
<keyword evidence="6" id="KW-0677">Repeat</keyword>
<dbReference type="InterPro" id="IPR050599">
    <property type="entry name" value="VDCC_alpha-1_subunit"/>
</dbReference>
<dbReference type="AlphaFoldDB" id="A0A8X6I968"/>
<keyword evidence="10" id="KW-0406">Ion transport</keyword>
<keyword evidence="5 15" id="KW-0812">Transmembrane</keyword>
<evidence type="ECO:0000256" key="15">
    <source>
        <dbReference type="SAM" id="Phobius"/>
    </source>
</evidence>
<protein>
    <submittedName>
        <fullName evidence="17">Muscle calcium channel subunit alpha-1</fullName>
    </submittedName>
</protein>
<feature type="domain" description="Ion transport" evidence="16">
    <location>
        <begin position="199"/>
        <end position="287"/>
    </location>
</feature>
<name>A0A8X6I968_TRICU</name>
<dbReference type="FunFam" id="1.20.120.350:FF:000009">
    <property type="entry name" value="Voltage-dependent T-type calcium channel subunit alpha"/>
    <property type="match status" value="1"/>
</dbReference>
<proteinExistence type="predicted"/>
<dbReference type="GO" id="GO:0008331">
    <property type="term" value="F:high voltage-gated calcium channel activity"/>
    <property type="evidence" value="ECO:0007669"/>
    <property type="project" value="TreeGrafter"/>
</dbReference>
<dbReference type="PANTHER" id="PTHR45628:SF1">
    <property type="entry name" value="VOLTAGE-DEPENDENT CALCIUM CHANNEL TYPE D SUBUNIT ALPHA-1"/>
    <property type="match status" value="1"/>
</dbReference>
<dbReference type="Gene3D" id="1.20.120.350">
    <property type="entry name" value="Voltage-gated potassium channels. Chain C"/>
    <property type="match status" value="1"/>
</dbReference>
<evidence type="ECO:0000256" key="10">
    <source>
        <dbReference type="ARBA" id="ARBA00023065"/>
    </source>
</evidence>
<evidence type="ECO:0000313" key="18">
    <source>
        <dbReference type="Proteomes" id="UP000887116"/>
    </source>
</evidence>
<feature type="transmembrane region" description="Helical" evidence="15">
    <location>
        <begin position="272"/>
        <end position="291"/>
    </location>
</feature>
<keyword evidence="11 15" id="KW-0472">Membrane</keyword>
<dbReference type="Proteomes" id="UP000887116">
    <property type="component" value="Unassembled WGS sequence"/>
</dbReference>
<keyword evidence="8" id="KW-0851">Voltage-gated channel</keyword>
<evidence type="ECO:0000256" key="11">
    <source>
        <dbReference type="ARBA" id="ARBA00023136"/>
    </source>
</evidence>
<evidence type="ECO:0000256" key="1">
    <source>
        <dbReference type="ARBA" id="ARBA00004141"/>
    </source>
</evidence>
<feature type="transmembrane region" description="Helical" evidence="15">
    <location>
        <begin position="200"/>
        <end position="219"/>
    </location>
</feature>
<reference evidence="17" key="1">
    <citation type="submission" date="2020-07" db="EMBL/GenBank/DDBJ databases">
        <title>Multicomponent nature underlies the extraordinary mechanical properties of spider dragline silk.</title>
        <authorList>
            <person name="Kono N."/>
            <person name="Nakamura H."/>
            <person name="Mori M."/>
            <person name="Yoshida Y."/>
            <person name="Ohtoshi R."/>
            <person name="Malay A.D."/>
            <person name="Moran D.A.P."/>
            <person name="Tomita M."/>
            <person name="Numata K."/>
            <person name="Arakawa K."/>
        </authorList>
    </citation>
    <scope>NUCLEOTIDE SEQUENCE</scope>
</reference>
<evidence type="ECO:0000256" key="13">
    <source>
        <dbReference type="ARBA" id="ARBA00023303"/>
    </source>
</evidence>
<evidence type="ECO:0000256" key="12">
    <source>
        <dbReference type="ARBA" id="ARBA00023180"/>
    </source>
</evidence>
<evidence type="ECO:0000256" key="4">
    <source>
        <dbReference type="ARBA" id="ARBA00022673"/>
    </source>
</evidence>
<keyword evidence="2" id="KW-0813">Transport</keyword>
<evidence type="ECO:0000256" key="3">
    <source>
        <dbReference type="ARBA" id="ARBA00022568"/>
    </source>
</evidence>
<keyword evidence="18" id="KW-1185">Reference proteome</keyword>
<evidence type="ECO:0000256" key="7">
    <source>
        <dbReference type="ARBA" id="ARBA00022837"/>
    </source>
</evidence>
<keyword evidence="7" id="KW-0106">Calcium</keyword>
<feature type="compositionally biased region" description="Low complexity" evidence="14">
    <location>
        <begin position="76"/>
        <end position="92"/>
    </location>
</feature>
<evidence type="ECO:0000256" key="9">
    <source>
        <dbReference type="ARBA" id="ARBA00022989"/>
    </source>
</evidence>
<evidence type="ECO:0000256" key="14">
    <source>
        <dbReference type="SAM" id="MobiDB-lite"/>
    </source>
</evidence>
<dbReference type="PANTHER" id="PTHR45628">
    <property type="entry name" value="VOLTAGE-DEPENDENT CALCIUM CHANNEL TYPE A SUBUNIT ALPHA-1"/>
    <property type="match status" value="1"/>
</dbReference>
<keyword evidence="12" id="KW-0325">Glycoprotein</keyword>
<keyword evidence="4" id="KW-0107">Calcium channel</keyword>
<keyword evidence="13" id="KW-0407">Ion channel</keyword>
<keyword evidence="9 15" id="KW-1133">Transmembrane helix</keyword>
<dbReference type="InterPro" id="IPR027359">
    <property type="entry name" value="Volt_channel_dom_sf"/>
</dbReference>
<feature type="compositionally biased region" description="Low complexity" evidence="14">
    <location>
        <begin position="14"/>
        <end position="34"/>
    </location>
</feature>
<feature type="region of interest" description="Disordered" evidence="14">
    <location>
        <begin position="74"/>
        <end position="102"/>
    </location>
</feature>
<keyword evidence="3" id="KW-0109">Calcium transport</keyword>
<accession>A0A8X6I968</accession>
<evidence type="ECO:0000256" key="2">
    <source>
        <dbReference type="ARBA" id="ARBA00022448"/>
    </source>
</evidence>
<feature type="transmembrane region" description="Helical" evidence="15">
    <location>
        <begin position="239"/>
        <end position="260"/>
    </location>
</feature>
<feature type="region of interest" description="Disordered" evidence="14">
    <location>
        <begin position="1"/>
        <end position="36"/>
    </location>
</feature>
<evidence type="ECO:0000256" key="8">
    <source>
        <dbReference type="ARBA" id="ARBA00022882"/>
    </source>
</evidence>